<dbReference type="Proteomes" id="UP001054945">
    <property type="component" value="Unassembled WGS sequence"/>
</dbReference>
<proteinExistence type="predicted"/>
<keyword evidence="2" id="KW-1185">Reference proteome</keyword>
<evidence type="ECO:0000313" key="1">
    <source>
        <dbReference type="EMBL" id="GIX79657.1"/>
    </source>
</evidence>
<protein>
    <submittedName>
        <fullName evidence="1">Uncharacterized protein</fullName>
    </submittedName>
</protein>
<gene>
    <name evidence="1" type="ORF">CEXT_245701</name>
</gene>
<dbReference type="EMBL" id="BPLR01020516">
    <property type="protein sequence ID" value="GIX79657.1"/>
    <property type="molecule type" value="Genomic_DNA"/>
</dbReference>
<organism evidence="1 2">
    <name type="scientific">Caerostris extrusa</name>
    <name type="common">Bark spider</name>
    <name type="synonym">Caerostris bankana</name>
    <dbReference type="NCBI Taxonomy" id="172846"/>
    <lineage>
        <taxon>Eukaryota</taxon>
        <taxon>Metazoa</taxon>
        <taxon>Ecdysozoa</taxon>
        <taxon>Arthropoda</taxon>
        <taxon>Chelicerata</taxon>
        <taxon>Arachnida</taxon>
        <taxon>Araneae</taxon>
        <taxon>Araneomorphae</taxon>
        <taxon>Entelegynae</taxon>
        <taxon>Araneoidea</taxon>
        <taxon>Araneidae</taxon>
        <taxon>Caerostris</taxon>
    </lineage>
</organism>
<sequence>MSHFGGQNDSSINGTVKKREDYGRRVAKDAADHLLQTVALPTVFQGALVTRVGCETAKSVNCNVTLLTSLKHSYLLTLRGGRGYKTCSVRGHWSMNPVAISVSPKVLCEHGLTLAQFLGYHKQF</sequence>
<reference evidence="1 2" key="1">
    <citation type="submission" date="2021-06" db="EMBL/GenBank/DDBJ databases">
        <title>Caerostris extrusa draft genome.</title>
        <authorList>
            <person name="Kono N."/>
            <person name="Arakawa K."/>
        </authorList>
    </citation>
    <scope>NUCLEOTIDE SEQUENCE [LARGE SCALE GENOMIC DNA]</scope>
</reference>
<dbReference type="AlphaFoldDB" id="A0AAV4N4A9"/>
<name>A0AAV4N4A9_CAEEX</name>
<accession>A0AAV4N4A9</accession>
<comment type="caution">
    <text evidence="1">The sequence shown here is derived from an EMBL/GenBank/DDBJ whole genome shotgun (WGS) entry which is preliminary data.</text>
</comment>
<evidence type="ECO:0000313" key="2">
    <source>
        <dbReference type="Proteomes" id="UP001054945"/>
    </source>
</evidence>